<reference evidence="3" key="2">
    <citation type="submission" date="2025-09" db="UniProtKB">
        <authorList>
            <consortium name="Ensembl"/>
        </authorList>
    </citation>
    <scope>IDENTIFICATION</scope>
</reference>
<feature type="region of interest" description="Disordered" evidence="2">
    <location>
        <begin position="42"/>
        <end position="119"/>
    </location>
</feature>
<dbReference type="PANTHER" id="PTHR11086">
    <property type="entry name" value="DEOXYCYTIDYLATE DEAMINASE-RELATED"/>
    <property type="match status" value="1"/>
</dbReference>
<accession>A0A3Q2NSH9</accession>
<name>A0A3Q2NSH9_FUNHE</name>
<evidence type="ECO:0000256" key="1">
    <source>
        <dbReference type="ARBA" id="ARBA00022801"/>
    </source>
</evidence>
<reference evidence="3" key="1">
    <citation type="submission" date="2025-08" db="UniProtKB">
        <authorList>
            <consortium name="Ensembl"/>
        </authorList>
    </citation>
    <scope>IDENTIFICATION</scope>
</reference>
<organism evidence="3 4">
    <name type="scientific">Fundulus heteroclitus</name>
    <name type="common">Killifish</name>
    <name type="synonym">Mummichog</name>
    <dbReference type="NCBI Taxonomy" id="8078"/>
    <lineage>
        <taxon>Eukaryota</taxon>
        <taxon>Metazoa</taxon>
        <taxon>Chordata</taxon>
        <taxon>Craniata</taxon>
        <taxon>Vertebrata</taxon>
        <taxon>Euteleostomi</taxon>
        <taxon>Actinopterygii</taxon>
        <taxon>Neopterygii</taxon>
        <taxon>Teleostei</taxon>
        <taxon>Neoteleostei</taxon>
        <taxon>Acanthomorphata</taxon>
        <taxon>Ovalentaria</taxon>
        <taxon>Atherinomorphae</taxon>
        <taxon>Cyprinodontiformes</taxon>
        <taxon>Fundulidae</taxon>
        <taxon>Fundulus</taxon>
    </lineage>
</organism>
<dbReference type="GO" id="GO:0004132">
    <property type="term" value="F:dCMP deaminase activity"/>
    <property type="evidence" value="ECO:0007669"/>
    <property type="project" value="TreeGrafter"/>
</dbReference>
<dbReference type="Proteomes" id="UP000265000">
    <property type="component" value="Unplaced"/>
</dbReference>
<dbReference type="STRING" id="8078.ENSFHEP00000002144"/>
<evidence type="ECO:0000313" key="4">
    <source>
        <dbReference type="Proteomes" id="UP000265000"/>
    </source>
</evidence>
<dbReference type="Gene3D" id="3.40.140.10">
    <property type="entry name" value="Cytidine Deaminase, domain 2"/>
    <property type="match status" value="1"/>
</dbReference>
<feature type="compositionally biased region" description="Basic and acidic residues" evidence="2">
    <location>
        <begin position="101"/>
        <end position="110"/>
    </location>
</feature>
<dbReference type="GO" id="GO:0005737">
    <property type="term" value="C:cytoplasm"/>
    <property type="evidence" value="ECO:0007669"/>
    <property type="project" value="TreeGrafter"/>
</dbReference>
<proteinExistence type="predicted"/>
<keyword evidence="1" id="KW-0378">Hydrolase</keyword>
<dbReference type="InterPro" id="IPR015517">
    <property type="entry name" value="dCMP_deaminase-rel"/>
</dbReference>
<dbReference type="PANTHER" id="PTHR11086:SF18">
    <property type="entry name" value="DEOXYCYTIDYLATE DEAMINASE"/>
    <property type="match status" value="1"/>
</dbReference>
<dbReference type="Ensembl" id="ENSFHET00000012711.1">
    <property type="protein sequence ID" value="ENSFHEP00000002144.1"/>
    <property type="gene ID" value="ENSFHEG00000002926.1"/>
</dbReference>
<evidence type="ECO:0000313" key="3">
    <source>
        <dbReference type="Ensembl" id="ENSFHEP00000002144.1"/>
    </source>
</evidence>
<keyword evidence="4" id="KW-1185">Reference proteome</keyword>
<dbReference type="AlphaFoldDB" id="A0A3Q2NSH9"/>
<protein>
    <submittedName>
        <fullName evidence="3">Uncharacterized protein</fullName>
    </submittedName>
</protein>
<evidence type="ECO:0000256" key="2">
    <source>
        <dbReference type="SAM" id="MobiDB-lite"/>
    </source>
</evidence>
<feature type="region of interest" description="Disordered" evidence="2">
    <location>
        <begin position="1"/>
        <end position="21"/>
    </location>
</feature>
<sequence>MFRTCSEQGQNCGAWGGGGTTRKREDYLEWPEYFMAVAFLSAQRSKDPSSQNNLGSGYADPPPPLHAPRTVTYCGSPPAATKQIIFGSRKRSDSVHAGSRRNQEQHEPAERAPSCDTIG</sequence>